<dbReference type="Proteomes" id="UP001185922">
    <property type="component" value="Unassembled WGS sequence"/>
</dbReference>
<name>A0AAE4R652_9ACTN</name>
<comment type="caution">
    <text evidence="1">The sequence shown here is derived from an EMBL/GenBank/DDBJ whole genome shotgun (WGS) entry which is preliminary data.</text>
</comment>
<dbReference type="AlphaFoldDB" id="A0AAE4R652"/>
<dbReference type="RefSeq" id="WP_006437778.1">
    <property type="nucleotide sequence ID" value="NZ_CP091855.1"/>
</dbReference>
<evidence type="ECO:0000313" key="2">
    <source>
        <dbReference type="Proteomes" id="UP001185922"/>
    </source>
</evidence>
<sequence>MTIELSTSPTAVTIGRPGFQVAVAGDAVALTFPIVVRRQTLRDAQRARALLRAGTHDQANFAVALEVEVAIAPHAASARAAVEHAGSSTDDSETIRYVGTAHGLITLLRDIYVAEVADAVILVPIDGSATDRRIREQVLPVFADVRHRVA</sequence>
<gene>
    <name evidence="1" type="ORF">R3Q15_06655</name>
</gene>
<evidence type="ECO:0000313" key="1">
    <source>
        <dbReference type="EMBL" id="MDV6311576.1"/>
    </source>
</evidence>
<dbReference type="EMBL" id="JAWLKH010000004">
    <property type="protein sequence ID" value="MDV6311576.1"/>
    <property type="molecule type" value="Genomic_DNA"/>
</dbReference>
<protein>
    <submittedName>
        <fullName evidence="1">Uncharacterized protein</fullName>
    </submittedName>
</protein>
<organism evidence="1 2">
    <name type="scientific">Gordonia amicalis</name>
    <dbReference type="NCBI Taxonomy" id="89053"/>
    <lineage>
        <taxon>Bacteria</taxon>
        <taxon>Bacillati</taxon>
        <taxon>Actinomycetota</taxon>
        <taxon>Actinomycetes</taxon>
        <taxon>Mycobacteriales</taxon>
        <taxon>Gordoniaceae</taxon>
        <taxon>Gordonia</taxon>
    </lineage>
</organism>
<dbReference type="GeneID" id="77174458"/>
<accession>A0AAE4R652</accession>
<reference evidence="1" key="1">
    <citation type="submission" date="2023-10" db="EMBL/GenBank/DDBJ databases">
        <title>Development of a sustainable strategy for remediation of hydrocarbon-contaminated territories based on the waste exchange concept.</title>
        <authorList>
            <person name="Krivoruchko A."/>
        </authorList>
    </citation>
    <scope>NUCLEOTIDE SEQUENCE</scope>
    <source>
        <strain evidence="1">IEGM 1279</strain>
    </source>
</reference>
<proteinExistence type="predicted"/>